<dbReference type="SUPFAM" id="SSF53756">
    <property type="entry name" value="UDP-Glycosyltransferase/glycogen phosphorylase"/>
    <property type="match status" value="1"/>
</dbReference>
<dbReference type="InterPro" id="IPR006342">
    <property type="entry name" value="FkbM_mtfrase"/>
</dbReference>
<keyword evidence="7" id="KW-1185">Reference proteome</keyword>
<keyword evidence="6" id="KW-0489">Methyltransferase</keyword>
<dbReference type="GO" id="GO:0016757">
    <property type="term" value="F:glycosyltransferase activity"/>
    <property type="evidence" value="ECO:0007669"/>
    <property type="project" value="UniProtKB-KW"/>
</dbReference>
<accession>A0A9Q2EPZ4</accession>
<dbReference type="NCBIfam" id="TIGR01444">
    <property type="entry name" value="fkbM_fam"/>
    <property type="match status" value="1"/>
</dbReference>
<dbReference type="GO" id="GO:0032259">
    <property type="term" value="P:methylation"/>
    <property type="evidence" value="ECO:0007669"/>
    <property type="project" value="UniProtKB-KW"/>
</dbReference>
<dbReference type="GO" id="GO:0008168">
    <property type="term" value="F:methyltransferase activity"/>
    <property type="evidence" value="ECO:0007669"/>
    <property type="project" value="UniProtKB-KW"/>
</dbReference>
<evidence type="ECO:0000256" key="2">
    <source>
        <dbReference type="ARBA" id="ARBA00022676"/>
    </source>
</evidence>
<protein>
    <submittedName>
        <fullName evidence="6">FkbM family methyltransferase</fullName>
    </submittedName>
</protein>
<dbReference type="PANTHER" id="PTHR44835:SF1">
    <property type="entry name" value="PROTEIN O-GLCNAC TRANSFERASE"/>
    <property type="match status" value="1"/>
</dbReference>
<evidence type="ECO:0000256" key="4">
    <source>
        <dbReference type="ARBA" id="ARBA00022737"/>
    </source>
</evidence>
<dbReference type="SUPFAM" id="SSF53335">
    <property type="entry name" value="S-adenosyl-L-methionine-dependent methyltransferases"/>
    <property type="match status" value="1"/>
</dbReference>
<dbReference type="Proteomes" id="UP000806577">
    <property type="component" value="Chromosome"/>
</dbReference>
<dbReference type="InterPro" id="IPR029044">
    <property type="entry name" value="Nucleotide-diphossugar_trans"/>
</dbReference>
<dbReference type="PANTHER" id="PTHR44835">
    <property type="entry name" value="UDP-N-ACETYLGLUCOSAMINE--PEPTIDE N-ACETYLGLUCOSAMINYLTRANSFERASE SPINDLY-RELATED"/>
    <property type="match status" value="1"/>
</dbReference>
<dbReference type="Pfam" id="PF05050">
    <property type="entry name" value="Methyltransf_21"/>
    <property type="match status" value="1"/>
</dbReference>
<sequence length="1396" mass="158269">MKKSSKKSVVNKKKNPNSDVNKKVKLAAEWLSTQPGNALQLVTELLRNDEKNPLLLVIAARARQKLGNFFEAEQLIDDVLKLYPSYLEAIYAKADLLYRRERLEEAEIYLSSIIKAVAKAESRPLRSLYATVLQKLKKYELAESIFKGLIQEDPANWMYWSNLGMIKQDLGYFDEMDAVYQKAEETTKSNPAPFFNRIVGSHYHPERTAEQILALCKAWQPKFKFDKESSRAVAKNRNPDKRLRIGMISDGFRSHPVGNMITIGLSHIPESEIEFYTYSTNHSEDHITQKIKEICTQWKVVADISNDSLAEIIREDKIDILFDLCGYNSNSRMLTLLQRPAPIQVKWVGGLISSTGLETMDYLLSDSIETPAGVDALYTEKLIRLPDDYICYDPPYYLPPVSELPVTSKGYITFGCFNNASKINDTLLAQWALILHSVPNSQLFLKSFNYSNQTLSERIYSALEKKGISRARVRIEGGAPHRELLASYNDVDIALDPWPYSGGLTTCEAMVMGVPVVTLPGPTFAGRHSASHLVNAGMPELVANDWEQYVNITVGIANDLDSLSVIRQHLRDILLASPVCDGKRFAKNFSDAMRAVWQRYCEGKAPEALTLSNDFLPYFHDDNQPVTLQHPVGDSVASAKLQDGFSFQLSGKIIVMDNGGSLATHKNFINLSATEAFHFVIMDMVGEVEERHLPLRKKGIQHIKLHGLGDGESVPVYMCLAPEYCSNLVPLSSKGGSKVLAEVMAQTSKLDHIHGLNHLDWLILDNRYDIRKAIIHGKRILSDCLVVQVKITFSQTHQEQLQFSDVTSLLTQYGFSFHSLEDIEYAKPIVIDEQKTLPSSKMTSAVAVYLPDNIRVHSLTTEQREKLAFILHTAYGIHDLSYYLLALDSLEWASTYINETEKFNHFVENNNKHSLPQKLIVSLTSYYKRFKTLHLTLDCLVKQSVKPDRLILWIAESERSLVPENVLAFRARGVEIKYCEDIKSYKKIVPTLIEDPNAFIVTADDDLCYKPDWLEKLINAWNGNYKTVVAWRAHKIVLDQDKLPISYREWVWGDENLSSEESTLLFPTSGAGTLYPPHCFYRDVINENIFERLCSNTDDVWLYWMCRLNGSSFKVVGEKMELLEWKDNAENESLWHDNILKGKNDKNIKNMISYYGLIDDEPNFSPCEISNVNNLFSFQYSNNMVCMYLPNESDHIQRVIKTSHNFYESEMLEDIARRTKTGSIIIDVGANIGNHSVYFGLFCGAEKVLSFEPQKEVYNTLSKNISLNSLSHKITAFEMGLGSYETTAKLGNVDEKNIGMTKLEINDKGGIKISTLDSMIGNDIIESISIIKIDVEGMEMEVLRGAKKTLEAYSPAVYAEAATKSEFDMINKFLLNFGYVATKRFNATATYLFEKK</sequence>
<evidence type="ECO:0000313" key="6">
    <source>
        <dbReference type="EMBL" id="URG50365.1"/>
    </source>
</evidence>
<dbReference type="RefSeq" id="WP_193400382.1">
    <property type="nucleotide sequence ID" value="NZ_CP065177.1"/>
</dbReference>
<evidence type="ECO:0000256" key="3">
    <source>
        <dbReference type="ARBA" id="ARBA00022679"/>
    </source>
</evidence>
<comment type="pathway">
    <text evidence="1">Protein modification; protein glycosylation.</text>
</comment>
<dbReference type="Gene3D" id="3.40.50.150">
    <property type="entry name" value="Vaccinia Virus protein VP39"/>
    <property type="match status" value="1"/>
</dbReference>
<organism evidence="6 7">
    <name type="scientific">Pectobacterium quasiaquaticum</name>
    <dbReference type="NCBI Taxonomy" id="2774015"/>
    <lineage>
        <taxon>Bacteria</taxon>
        <taxon>Pseudomonadati</taxon>
        <taxon>Pseudomonadota</taxon>
        <taxon>Gammaproteobacteria</taxon>
        <taxon>Enterobacterales</taxon>
        <taxon>Pectobacteriaceae</taxon>
        <taxon>Pectobacterium</taxon>
    </lineage>
</organism>
<dbReference type="Pfam" id="PF13844">
    <property type="entry name" value="Glyco_transf_41"/>
    <property type="match status" value="2"/>
</dbReference>
<evidence type="ECO:0000256" key="5">
    <source>
        <dbReference type="ARBA" id="ARBA00022803"/>
    </source>
</evidence>
<dbReference type="SUPFAM" id="SSF53448">
    <property type="entry name" value="Nucleotide-diphospho-sugar transferases"/>
    <property type="match status" value="1"/>
</dbReference>
<evidence type="ECO:0000313" key="7">
    <source>
        <dbReference type="Proteomes" id="UP000806577"/>
    </source>
</evidence>
<keyword evidence="4" id="KW-0677">Repeat</keyword>
<dbReference type="InterPro" id="IPR051939">
    <property type="entry name" value="Glycosyltr_41/O-GlcNAc_trsf"/>
</dbReference>
<keyword evidence="2" id="KW-0328">Glycosyltransferase</keyword>
<dbReference type="InterPro" id="IPR029489">
    <property type="entry name" value="OGT/SEC/SPY_C"/>
</dbReference>
<dbReference type="KEGG" id="pqu:IG609_007635"/>
<keyword evidence="5" id="KW-0802">TPR repeat</keyword>
<dbReference type="Gene3D" id="3.40.50.11380">
    <property type="match status" value="1"/>
</dbReference>
<keyword evidence="3" id="KW-0808">Transferase</keyword>
<dbReference type="InterPro" id="IPR011990">
    <property type="entry name" value="TPR-like_helical_dom_sf"/>
</dbReference>
<proteinExistence type="predicted"/>
<dbReference type="InterPro" id="IPR029063">
    <property type="entry name" value="SAM-dependent_MTases_sf"/>
</dbReference>
<name>A0A9Q2EPZ4_9GAMM</name>
<dbReference type="SUPFAM" id="SSF48452">
    <property type="entry name" value="TPR-like"/>
    <property type="match status" value="1"/>
</dbReference>
<reference evidence="6 7" key="1">
    <citation type="journal article" date="2021" name="Int. J. Syst. Evol. Microbiol.">
        <title>&lt;i&gt;Pectobacterium quasiaquaticum&lt;/i&gt; sp. nov., isolated from waterways.</title>
        <authorList>
            <person name="Ben Moussa H."/>
            <person name="Pedron J."/>
            <person name="Bertrand C."/>
            <person name="Hecquet A."/>
            <person name="Barny M.A."/>
        </authorList>
    </citation>
    <scope>NUCLEOTIDE SEQUENCE [LARGE SCALE GENOMIC DNA]</scope>
    <source>
        <strain evidence="6 7">A477-S1-J17</strain>
    </source>
</reference>
<dbReference type="EMBL" id="CP065177">
    <property type="protein sequence ID" value="URG50365.1"/>
    <property type="molecule type" value="Genomic_DNA"/>
</dbReference>
<dbReference type="Gene3D" id="3.40.50.2000">
    <property type="entry name" value="Glycogen Phosphorylase B"/>
    <property type="match status" value="1"/>
</dbReference>
<dbReference type="Gene3D" id="1.25.40.10">
    <property type="entry name" value="Tetratricopeptide repeat domain"/>
    <property type="match status" value="1"/>
</dbReference>
<gene>
    <name evidence="6" type="ORF">IG609_007635</name>
</gene>
<evidence type="ECO:0000256" key="1">
    <source>
        <dbReference type="ARBA" id="ARBA00004922"/>
    </source>
</evidence>